<dbReference type="EMBL" id="SSOB01000034">
    <property type="protein sequence ID" value="THF75152.1"/>
    <property type="molecule type" value="Genomic_DNA"/>
</dbReference>
<dbReference type="GO" id="GO:0046872">
    <property type="term" value="F:metal ion binding"/>
    <property type="evidence" value="ECO:0007669"/>
    <property type="project" value="UniProtKB-KW"/>
</dbReference>
<evidence type="ECO:0000313" key="12">
    <source>
        <dbReference type="EMBL" id="THF75152.1"/>
    </source>
</evidence>
<keyword evidence="5 8" id="KW-0482">Metalloprotease</keyword>
<reference evidence="12 13" key="1">
    <citation type="submission" date="2019-04" db="EMBL/GenBank/DDBJ databases">
        <title>Cohnella sp. nov. isolated from preserved vegetables.</title>
        <authorList>
            <person name="Lin S.-Y."/>
            <person name="Hung M.-H."/>
            <person name="Young C.-C."/>
        </authorList>
    </citation>
    <scope>NUCLEOTIDE SEQUENCE [LARGE SCALE GENOMIC DNA]</scope>
    <source>
        <strain evidence="12 13">CC-MHH1044</strain>
    </source>
</reference>
<evidence type="ECO:0000256" key="1">
    <source>
        <dbReference type="ARBA" id="ARBA00022670"/>
    </source>
</evidence>
<feature type="active site" description="Proton donor" evidence="6">
    <location>
        <position position="364"/>
    </location>
</feature>
<dbReference type="InterPro" id="IPR032456">
    <property type="entry name" value="Peptidase_M48_N"/>
</dbReference>
<evidence type="ECO:0000256" key="3">
    <source>
        <dbReference type="ARBA" id="ARBA00022801"/>
    </source>
</evidence>
<keyword evidence="3 8" id="KW-0378">Hydrolase</keyword>
<protein>
    <submittedName>
        <fullName evidence="12">M48 family metallopeptidase</fullName>
    </submittedName>
</protein>
<evidence type="ECO:0000256" key="4">
    <source>
        <dbReference type="ARBA" id="ARBA00022833"/>
    </source>
</evidence>
<evidence type="ECO:0000256" key="9">
    <source>
        <dbReference type="SAM" id="Phobius"/>
    </source>
</evidence>
<comment type="similarity">
    <text evidence="8">Belongs to the peptidase M48 family.</text>
</comment>
<dbReference type="CDD" id="cd07343">
    <property type="entry name" value="M48A_Zmpste24p_like"/>
    <property type="match status" value="1"/>
</dbReference>
<keyword evidence="1 8" id="KW-0645">Protease</keyword>
<feature type="transmembrane region" description="Helical" evidence="9">
    <location>
        <begin position="292"/>
        <end position="313"/>
    </location>
</feature>
<keyword evidence="2 7" id="KW-0479">Metal-binding</keyword>
<feature type="binding site" evidence="7">
    <location>
        <position position="360"/>
    </location>
    <ligand>
        <name>Zn(2+)</name>
        <dbReference type="ChEBI" id="CHEBI:29105"/>
        <note>catalytic</note>
    </ligand>
</feature>
<feature type="transmembrane region" description="Helical" evidence="9">
    <location>
        <begin position="109"/>
        <end position="132"/>
    </location>
</feature>
<comment type="cofactor">
    <cofactor evidence="7 8">
        <name>Zn(2+)</name>
        <dbReference type="ChEBI" id="CHEBI:29105"/>
    </cofactor>
    <text evidence="7 8">Binds 1 zinc ion per subunit.</text>
</comment>
<evidence type="ECO:0000259" key="10">
    <source>
        <dbReference type="Pfam" id="PF01435"/>
    </source>
</evidence>
<dbReference type="Proteomes" id="UP000310636">
    <property type="component" value="Unassembled WGS sequence"/>
</dbReference>
<keyword evidence="4 7" id="KW-0862">Zinc</keyword>
<feature type="transmembrane region" description="Helical" evidence="9">
    <location>
        <begin position="179"/>
        <end position="201"/>
    </location>
</feature>
<dbReference type="Gene3D" id="3.30.2010.10">
    <property type="entry name" value="Metalloproteases ('zincins'), catalytic domain"/>
    <property type="match status" value="1"/>
</dbReference>
<dbReference type="PANTHER" id="PTHR10120">
    <property type="entry name" value="CAAX PRENYL PROTEASE 1"/>
    <property type="match status" value="1"/>
</dbReference>
<dbReference type="RefSeq" id="WP_136372164.1">
    <property type="nucleotide sequence ID" value="NZ_SSOB01000034.1"/>
</dbReference>
<organism evidence="12 13">
    <name type="scientific">Cohnella fermenti</name>
    <dbReference type="NCBI Taxonomy" id="2565925"/>
    <lineage>
        <taxon>Bacteria</taxon>
        <taxon>Bacillati</taxon>
        <taxon>Bacillota</taxon>
        <taxon>Bacilli</taxon>
        <taxon>Bacillales</taxon>
        <taxon>Paenibacillaceae</taxon>
        <taxon>Cohnella</taxon>
    </lineage>
</organism>
<feature type="active site" evidence="6">
    <location>
        <position position="281"/>
    </location>
</feature>
<evidence type="ECO:0000256" key="8">
    <source>
        <dbReference type="RuleBase" id="RU003983"/>
    </source>
</evidence>
<proteinExistence type="inferred from homology"/>
<feature type="binding site" evidence="7">
    <location>
        <position position="284"/>
    </location>
    <ligand>
        <name>Zn(2+)</name>
        <dbReference type="ChEBI" id="CHEBI:29105"/>
        <note>catalytic</note>
    </ligand>
</feature>
<dbReference type="FunFam" id="3.30.2010.10:FF:000010">
    <property type="entry name" value="M48 family peptidase"/>
    <property type="match status" value="1"/>
</dbReference>
<feature type="transmembrane region" description="Helical" evidence="9">
    <location>
        <begin position="333"/>
        <end position="351"/>
    </location>
</feature>
<dbReference type="Pfam" id="PF16491">
    <property type="entry name" value="Peptidase_M48_N"/>
    <property type="match status" value="1"/>
</dbReference>
<evidence type="ECO:0000313" key="13">
    <source>
        <dbReference type="Proteomes" id="UP000310636"/>
    </source>
</evidence>
<dbReference type="AlphaFoldDB" id="A0A4S4BMM9"/>
<feature type="transmembrane region" description="Helical" evidence="9">
    <location>
        <begin position="67"/>
        <end position="88"/>
    </location>
</feature>
<keyword evidence="13" id="KW-1185">Reference proteome</keyword>
<evidence type="ECO:0000259" key="11">
    <source>
        <dbReference type="Pfam" id="PF16491"/>
    </source>
</evidence>
<comment type="caution">
    <text evidence="12">The sequence shown here is derived from an EMBL/GenBank/DDBJ whole genome shotgun (WGS) entry which is preliminary data.</text>
</comment>
<sequence>MRAARSNKLIVFALAFVAYALLMAIYVQYTSANDVPAAYRGTAADPATFFTPAELADSESINAVRNWIFFMSGPWEWLIYGIFMLTGLGSGIRDRMARRGWPIYVRFPLYVLALSAFSYGLYLPLRAFSFAVSSHYGITTQPVLGWLRDKGVQFSVGYVTTLAVSAVAFWIVSRGGRWWLKLWLLSVPFSVFMLFIQPVVIDPLYNKFTRLSDPALEEKILALADKAGIPADRVYEVKMSGKTNSLNAYVNGIGSSLRIVLWDTTLKRLDEQAVLLIMAHEMGHYEMHHLEWSVVGTVATSFFVLWIGGALYVRIVRKRGERLRITGPADMNALPLILLLMSVISFVSLPISNAVSRSAEAAADDYAFELIGSSAGAVKMYQQMATISLSDVNPPLLVRLFRDDHPTDMDRIVKAERFAAGEGSGGS</sequence>
<dbReference type="InterPro" id="IPR027057">
    <property type="entry name" value="CAXX_Prtase_1"/>
</dbReference>
<evidence type="ECO:0000256" key="5">
    <source>
        <dbReference type="ARBA" id="ARBA00023049"/>
    </source>
</evidence>
<accession>A0A4S4BMM9</accession>
<feature type="binding site" evidence="7">
    <location>
        <position position="280"/>
    </location>
    <ligand>
        <name>Zn(2+)</name>
        <dbReference type="ChEBI" id="CHEBI:29105"/>
        <note>catalytic</note>
    </ligand>
</feature>
<dbReference type="Pfam" id="PF01435">
    <property type="entry name" value="Peptidase_M48"/>
    <property type="match status" value="1"/>
</dbReference>
<evidence type="ECO:0000256" key="6">
    <source>
        <dbReference type="PIRSR" id="PIRSR627057-1"/>
    </source>
</evidence>
<dbReference type="OrthoDB" id="9781930at2"/>
<dbReference type="InterPro" id="IPR001915">
    <property type="entry name" value="Peptidase_M48"/>
</dbReference>
<keyword evidence="9" id="KW-0812">Transmembrane</keyword>
<keyword evidence="9" id="KW-1133">Transmembrane helix</keyword>
<feature type="transmembrane region" description="Helical" evidence="9">
    <location>
        <begin position="152"/>
        <end position="172"/>
    </location>
</feature>
<dbReference type="GO" id="GO:0004222">
    <property type="term" value="F:metalloendopeptidase activity"/>
    <property type="evidence" value="ECO:0007669"/>
    <property type="project" value="InterPro"/>
</dbReference>
<dbReference type="GO" id="GO:0071586">
    <property type="term" value="P:CAAX-box protein processing"/>
    <property type="evidence" value="ECO:0007669"/>
    <property type="project" value="InterPro"/>
</dbReference>
<evidence type="ECO:0000256" key="7">
    <source>
        <dbReference type="PIRSR" id="PIRSR627057-2"/>
    </source>
</evidence>
<feature type="domain" description="Peptidase M48" evidence="10">
    <location>
        <begin position="213"/>
        <end position="416"/>
    </location>
</feature>
<feature type="domain" description="CAAX prenyl protease 1 N-terminal" evidence="11">
    <location>
        <begin position="49"/>
        <end position="207"/>
    </location>
</feature>
<gene>
    <name evidence="12" type="ORF">E6C55_22990</name>
</gene>
<feature type="transmembrane region" description="Helical" evidence="9">
    <location>
        <begin position="9"/>
        <end position="29"/>
    </location>
</feature>
<keyword evidence="9" id="KW-0472">Membrane</keyword>
<name>A0A4S4BMM9_9BACL</name>
<evidence type="ECO:0000256" key="2">
    <source>
        <dbReference type="ARBA" id="ARBA00022723"/>
    </source>
</evidence>